<dbReference type="PANTHER" id="PTHR30346">
    <property type="entry name" value="TRANSCRIPTIONAL DUAL REGULATOR HCAR-RELATED"/>
    <property type="match status" value="1"/>
</dbReference>
<dbReference type="InterPro" id="IPR000847">
    <property type="entry name" value="LysR_HTH_N"/>
</dbReference>
<dbReference type="GO" id="GO:0032993">
    <property type="term" value="C:protein-DNA complex"/>
    <property type="evidence" value="ECO:0007669"/>
    <property type="project" value="TreeGrafter"/>
</dbReference>
<comment type="similarity">
    <text evidence="1">Belongs to the LysR transcriptional regulatory family.</text>
</comment>
<organism evidence="7 8">
    <name type="scientific">Streptomyces violaceusniger</name>
    <dbReference type="NCBI Taxonomy" id="68280"/>
    <lineage>
        <taxon>Bacteria</taxon>
        <taxon>Bacillati</taxon>
        <taxon>Actinomycetota</taxon>
        <taxon>Actinomycetes</taxon>
        <taxon>Kitasatosporales</taxon>
        <taxon>Streptomycetaceae</taxon>
        <taxon>Streptomyces</taxon>
        <taxon>Streptomyces violaceusniger group</taxon>
    </lineage>
</organism>
<comment type="caution">
    <text evidence="7">The sequence shown here is derived from an EMBL/GenBank/DDBJ whole genome shotgun (WGS) entry which is preliminary data.</text>
</comment>
<dbReference type="Pfam" id="PF00126">
    <property type="entry name" value="HTH_1"/>
    <property type="match status" value="1"/>
</dbReference>
<evidence type="ECO:0000256" key="1">
    <source>
        <dbReference type="ARBA" id="ARBA00009437"/>
    </source>
</evidence>
<evidence type="ECO:0000259" key="6">
    <source>
        <dbReference type="PROSITE" id="PS50931"/>
    </source>
</evidence>
<dbReference type="PANTHER" id="PTHR30346:SF28">
    <property type="entry name" value="HTH-TYPE TRANSCRIPTIONAL REGULATOR CYNR"/>
    <property type="match status" value="1"/>
</dbReference>
<dbReference type="EMBL" id="BJHW01000001">
    <property type="protein sequence ID" value="GDY56874.1"/>
    <property type="molecule type" value="Genomic_DNA"/>
</dbReference>
<feature type="region of interest" description="Disordered" evidence="5">
    <location>
        <begin position="1"/>
        <end position="27"/>
    </location>
</feature>
<dbReference type="PROSITE" id="PS50931">
    <property type="entry name" value="HTH_LYSR"/>
    <property type="match status" value="1"/>
</dbReference>
<gene>
    <name evidence="7" type="ORF">SVIO_074970</name>
</gene>
<dbReference type="PRINTS" id="PR00039">
    <property type="entry name" value="HTHLYSR"/>
</dbReference>
<dbReference type="SUPFAM" id="SSF46785">
    <property type="entry name" value="Winged helix' DNA-binding domain"/>
    <property type="match status" value="1"/>
</dbReference>
<dbReference type="Proteomes" id="UP000301309">
    <property type="component" value="Unassembled WGS sequence"/>
</dbReference>
<evidence type="ECO:0000313" key="7">
    <source>
        <dbReference type="EMBL" id="GDY56874.1"/>
    </source>
</evidence>
<dbReference type="FunFam" id="1.10.10.10:FF:000001">
    <property type="entry name" value="LysR family transcriptional regulator"/>
    <property type="match status" value="1"/>
</dbReference>
<evidence type="ECO:0000256" key="4">
    <source>
        <dbReference type="ARBA" id="ARBA00023163"/>
    </source>
</evidence>
<dbReference type="GO" id="GO:0003700">
    <property type="term" value="F:DNA-binding transcription factor activity"/>
    <property type="evidence" value="ECO:0007669"/>
    <property type="project" value="InterPro"/>
</dbReference>
<dbReference type="AlphaFoldDB" id="A0A4D4L946"/>
<protein>
    <recommendedName>
        <fullName evidence="6">HTH lysR-type domain-containing protein</fullName>
    </recommendedName>
</protein>
<evidence type="ECO:0000256" key="3">
    <source>
        <dbReference type="ARBA" id="ARBA00023125"/>
    </source>
</evidence>
<keyword evidence="2" id="KW-0805">Transcription regulation</keyword>
<dbReference type="InterPro" id="IPR036390">
    <property type="entry name" value="WH_DNA-bd_sf"/>
</dbReference>
<reference evidence="7 8" key="1">
    <citation type="journal article" date="2020" name="Int. J. Syst. Evol. Microbiol.">
        <title>Reclassification of Streptomyces castelarensis and Streptomyces sporoclivatus as later heterotypic synonyms of Streptomyces antimycoticus.</title>
        <authorList>
            <person name="Komaki H."/>
            <person name="Tamura T."/>
        </authorList>
    </citation>
    <scope>NUCLEOTIDE SEQUENCE [LARGE SCALE GENOMIC DNA]</scope>
    <source>
        <strain evidence="7 8">NBRC 13459</strain>
    </source>
</reference>
<sequence>MGGAESMSRAEPMSHRGRGRTLGPLSREGPTVLELRQLKYFLAVADDLSVAAAARRLRMAQSALSQAVHKMERQLGTPLFDRAGGRLRLTAAGRLLLPEARALVDLPRSLLTSLP</sequence>
<keyword evidence="4" id="KW-0804">Transcription</keyword>
<dbReference type="Gene3D" id="1.10.10.10">
    <property type="entry name" value="Winged helix-like DNA-binding domain superfamily/Winged helix DNA-binding domain"/>
    <property type="match status" value="1"/>
</dbReference>
<name>A0A4D4L946_STRVO</name>
<feature type="domain" description="HTH lysR-type" evidence="6">
    <location>
        <begin position="33"/>
        <end position="90"/>
    </location>
</feature>
<evidence type="ECO:0000313" key="8">
    <source>
        <dbReference type="Proteomes" id="UP000301309"/>
    </source>
</evidence>
<proteinExistence type="inferred from homology"/>
<evidence type="ECO:0000256" key="5">
    <source>
        <dbReference type="SAM" id="MobiDB-lite"/>
    </source>
</evidence>
<accession>A0A4D4L946</accession>
<keyword evidence="8" id="KW-1185">Reference proteome</keyword>
<dbReference type="InterPro" id="IPR036388">
    <property type="entry name" value="WH-like_DNA-bd_sf"/>
</dbReference>
<keyword evidence="3" id="KW-0238">DNA-binding</keyword>
<evidence type="ECO:0000256" key="2">
    <source>
        <dbReference type="ARBA" id="ARBA00023015"/>
    </source>
</evidence>
<dbReference type="GO" id="GO:0003677">
    <property type="term" value="F:DNA binding"/>
    <property type="evidence" value="ECO:0007669"/>
    <property type="project" value="UniProtKB-KW"/>
</dbReference>